<protein>
    <submittedName>
        <fullName evidence="2">Glycoside hydrolase family 18</fullName>
    </submittedName>
</protein>
<dbReference type="InterPro" id="IPR032320">
    <property type="entry name" value="GH18_BT1044-like"/>
</dbReference>
<dbReference type="InterPro" id="IPR001579">
    <property type="entry name" value="Glyco_hydro_18_chit_AS"/>
</dbReference>
<feature type="signal peptide" evidence="1">
    <location>
        <begin position="1"/>
        <end position="20"/>
    </location>
</feature>
<organism evidence="2 3">
    <name type="scientific">Haoranjiania flava</name>
    <dbReference type="NCBI Taxonomy" id="1856322"/>
    <lineage>
        <taxon>Bacteria</taxon>
        <taxon>Pseudomonadati</taxon>
        <taxon>Bacteroidota</taxon>
        <taxon>Chitinophagia</taxon>
        <taxon>Chitinophagales</taxon>
        <taxon>Chitinophagaceae</taxon>
        <taxon>Haoranjiania</taxon>
    </lineage>
</organism>
<gene>
    <name evidence="2" type="ORF">OD355_00825</name>
</gene>
<dbReference type="Pfam" id="PF16141">
    <property type="entry name" value="GH18_BT1044-like"/>
    <property type="match status" value="1"/>
</dbReference>
<feature type="chain" id="PRO_5042121944" evidence="1">
    <location>
        <begin position="21"/>
        <end position="365"/>
    </location>
</feature>
<evidence type="ECO:0000313" key="3">
    <source>
        <dbReference type="Proteomes" id="UP001209317"/>
    </source>
</evidence>
<dbReference type="RefSeq" id="WP_263036540.1">
    <property type="nucleotide sequence ID" value="NZ_JAOTPL010000001.1"/>
</dbReference>
<dbReference type="EMBL" id="JAOTPL010000001">
    <property type="protein sequence ID" value="MCU7693052.1"/>
    <property type="molecule type" value="Genomic_DNA"/>
</dbReference>
<proteinExistence type="predicted"/>
<keyword evidence="2" id="KW-0378">Hydrolase</keyword>
<accession>A0AAE3IJ60</accession>
<keyword evidence="1" id="KW-0732">Signal</keyword>
<evidence type="ECO:0000256" key="1">
    <source>
        <dbReference type="SAM" id="SignalP"/>
    </source>
</evidence>
<evidence type="ECO:0000313" key="2">
    <source>
        <dbReference type="EMBL" id="MCU7693052.1"/>
    </source>
</evidence>
<keyword evidence="3" id="KW-1185">Reference proteome</keyword>
<dbReference type="AlphaFoldDB" id="A0AAE3IJ60"/>
<dbReference type="PROSITE" id="PS01095">
    <property type="entry name" value="GH18_1"/>
    <property type="match status" value="1"/>
</dbReference>
<reference evidence="2" key="1">
    <citation type="submission" date="2022-10" db="EMBL/GenBank/DDBJ databases">
        <authorList>
            <person name="Kim H.S."/>
            <person name="Kim J.-S."/>
            <person name="Suh M.K."/>
            <person name="Eom M.K."/>
            <person name="Lee J.-S."/>
        </authorList>
    </citation>
    <scope>NUCLEOTIDE SEQUENCE</scope>
    <source>
        <strain evidence="2">LIP-5</strain>
    </source>
</reference>
<dbReference type="Gene3D" id="3.20.20.80">
    <property type="entry name" value="Glycosidases"/>
    <property type="match status" value="1"/>
</dbReference>
<dbReference type="Proteomes" id="UP001209317">
    <property type="component" value="Unassembled WGS sequence"/>
</dbReference>
<sequence length="365" mass="41329">MKKISILVSVAILVIAAVHSCTKVENINIEDDALKGLYSGRDSLKWAKEDSIRKKNIQDSINLANENARLYALYIEDLKAYKKSKHPIMFGWFNSWNPDAPGPYSQLNLLPDSMDIVSIWGGPFNLSEKKKQQLKEVQSKGTKVVIGWIIENIGDQIDWDKTHWPNDQQEAVKAYAKAITDSVNKYGYDGFDIDYEPSYASPFKPGNHCGDWSTPWATNKALISCQQNSNKELENLFFKTLREMLGNDKILNINGSIDWLDPASAKYFNYFTVQSYNGTYASWTNRVMNRLSSAGVTRDRIIYTETFENNSSNRNSFSRYSTYVVNNLNGEAGGIGVYHINEDAVTTSNYMNVRKAISAMNPPIK</sequence>
<dbReference type="GO" id="GO:0004553">
    <property type="term" value="F:hydrolase activity, hydrolyzing O-glycosyl compounds"/>
    <property type="evidence" value="ECO:0007669"/>
    <property type="project" value="InterPro"/>
</dbReference>
<comment type="caution">
    <text evidence="2">The sequence shown here is derived from an EMBL/GenBank/DDBJ whole genome shotgun (WGS) entry which is preliminary data.</text>
</comment>
<dbReference type="GO" id="GO:0005975">
    <property type="term" value="P:carbohydrate metabolic process"/>
    <property type="evidence" value="ECO:0007669"/>
    <property type="project" value="InterPro"/>
</dbReference>
<dbReference type="SUPFAM" id="SSF51445">
    <property type="entry name" value="(Trans)glycosidases"/>
    <property type="match status" value="1"/>
</dbReference>
<dbReference type="InterPro" id="IPR017853">
    <property type="entry name" value="GH"/>
</dbReference>
<name>A0AAE3IJ60_9BACT</name>